<evidence type="ECO:0000313" key="1">
    <source>
        <dbReference type="EMBL" id="AWG26951.1"/>
    </source>
</evidence>
<sequence>MRKNKNYRFQSPKETENNSAFQKLLCRLFSVKGIHNFDIFQYCNTYQVKLPIIYANIRV</sequence>
<dbReference type="KEGG" id="fki:FK004_17790"/>
<organism evidence="1 2">
    <name type="scientific">Flavobacterium kingsejongi</name>
    <dbReference type="NCBI Taxonomy" id="1678728"/>
    <lineage>
        <taxon>Bacteria</taxon>
        <taxon>Pseudomonadati</taxon>
        <taxon>Bacteroidota</taxon>
        <taxon>Flavobacteriia</taxon>
        <taxon>Flavobacteriales</taxon>
        <taxon>Flavobacteriaceae</taxon>
        <taxon>Flavobacterium</taxon>
    </lineage>
</organism>
<reference evidence="1 2" key="1">
    <citation type="submission" date="2017-04" db="EMBL/GenBank/DDBJ databases">
        <title>Complete genome sequence of Flavobacterium kingsejong AJ004.</title>
        <authorList>
            <person name="Lee P.C."/>
        </authorList>
    </citation>
    <scope>NUCLEOTIDE SEQUENCE [LARGE SCALE GENOMIC DNA]</scope>
    <source>
        <strain evidence="1 2">AJ004</strain>
    </source>
</reference>
<proteinExistence type="predicted"/>
<dbReference type="OrthoDB" id="1376271at2"/>
<keyword evidence="2" id="KW-1185">Reference proteome</keyword>
<dbReference type="Proteomes" id="UP000244677">
    <property type="component" value="Chromosome"/>
</dbReference>
<protein>
    <submittedName>
        <fullName evidence="1">Uncharacterized protein</fullName>
    </submittedName>
</protein>
<dbReference type="AlphaFoldDB" id="A0A2S1LTG4"/>
<dbReference type="RefSeq" id="WP_108738448.1">
    <property type="nucleotide sequence ID" value="NZ_CP020919.1"/>
</dbReference>
<gene>
    <name evidence="1" type="ORF">FK004_17790</name>
</gene>
<name>A0A2S1LTG4_9FLAO</name>
<dbReference type="EMBL" id="CP020919">
    <property type="protein sequence ID" value="AWG26951.1"/>
    <property type="molecule type" value="Genomic_DNA"/>
</dbReference>
<evidence type="ECO:0000313" key="2">
    <source>
        <dbReference type="Proteomes" id="UP000244677"/>
    </source>
</evidence>
<accession>A0A2S1LTG4</accession>